<dbReference type="EMBL" id="FODD01000008">
    <property type="protein sequence ID" value="SEN67094.1"/>
    <property type="molecule type" value="Genomic_DNA"/>
</dbReference>
<dbReference type="Pfam" id="PF11716">
    <property type="entry name" value="MDMPI_N"/>
    <property type="match status" value="1"/>
</dbReference>
<dbReference type="InterPro" id="IPR024344">
    <property type="entry name" value="MDMPI_metal-binding"/>
</dbReference>
<name>A0A1H8IF11_9ACTN</name>
<evidence type="ECO:0000313" key="2">
    <source>
        <dbReference type="EMBL" id="SEN67094.1"/>
    </source>
</evidence>
<dbReference type="GO" id="GO:0016853">
    <property type="term" value="F:isomerase activity"/>
    <property type="evidence" value="ECO:0007669"/>
    <property type="project" value="UniProtKB-KW"/>
</dbReference>
<keyword evidence="2" id="KW-0413">Isomerase</keyword>
<dbReference type="InterPro" id="IPR036527">
    <property type="entry name" value="SCP2_sterol-bd_dom_sf"/>
</dbReference>
<dbReference type="NCBIfam" id="TIGR03083">
    <property type="entry name" value="maleylpyruvate isomerase family mycothiol-dependent enzyme"/>
    <property type="match status" value="1"/>
</dbReference>
<keyword evidence="3" id="KW-1185">Reference proteome</keyword>
<organism evidence="2 3">
    <name type="scientific">Actinacidiphila rubida</name>
    <dbReference type="NCBI Taxonomy" id="310780"/>
    <lineage>
        <taxon>Bacteria</taxon>
        <taxon>Bacillati</taxon>
        <taxon>Actinomycetota</taxon>
        <taxon>Actinomycetes</taxon>
        <taxon>Kitasatosporales</taxon>
        <taxon>Streptomycetaceae</taxon>
        <taxon>Actinacidiphila</taxon>
    </lineage>
</organism>
<dbReference type="Proteomes" id="UP000181951">
    <property type="component" value="Unassembled WGS sequence"/>
</dbReference>
<sequence>MTVQRPDPERDTVAVTKATTELLEAVSALSPDALAEPSLLPGWTRGHVLAHVARNADALVNLLTWAITGVETPMYGAGDARDRAIGEGADRPLADHLADLRESADRFARTAAEVPPAGWAVQVTGRTGLVFAAAEIPWRRLVELRLHHVDLGIGTTCGDLPADFAARELEWLIDRLSGHEGIAAVRLHDTAAGLKWTIGAATEPDLTVSGDTAALLAWVAGRGTGDGLSASPQRPLPVLPPLG</sequence>
<dbReference type="Gene3D" id="3.30.1050.20">
    <property type="match status" value="1"/>
</dbReference>
<reference evidence="2 3" key="1">
    <citation type="submission" date="2016-10" db="EMBL/GenBank/DDBJ databases">
        <authorList>
            <person name="de Groot N.N."/>
        </authorList>
    </citation>
    <scope>NUCLEOTIDE SEQUENCE [LARGE SCALE GENOMIC DNA]</scope>
    <source>
        <strain evidence="2 3">CGMCC 4.2026</strain>
    </source>
</reference>
<dbReference type="RefSeq" id="WP_069462197.1">
    <property type="nucleotide sequence ID" value="NZ_FODD01000008.1"/>
</dbReference>
<dbReference type="SUPFAM" id="SSF55718">
    <property type="entry name" value="SCP-like"/>
    <property type="match status" value="1"/>
</dbReference>
<feature type="domain" description="Mycothiol-dependent maleylpyruvate isomerase metal-binding" evidence="1">
    <location>
        <begin position="16"/>
        <end position="151"/>
    </location>
</feature>
<protein>
    <submittedName>
        <fullName evidence="2">Maleylpyruvate isomerase</fullName>
    </submittedName>
</protein>
<keyword evidence="2" id="KW-0670">Pyruvate</keyword>
<evidence type="ECO:0000259" key="1">
    <source>
        <dbReference type="Pfam" id="PF11716"/>
    </source>
</evidence>
<dbReference type="InterPro" id="IPR017517">
    <property type="entry name" value="Maleyloyr_isom"/>
</dbReference>
<gene>
    <name evidence="2" type="ORF">SAMN05216267_100844</name>
</gene>
<dbReference type="SUPFAM" id="SSF109854">
    <property type="entry name" value="DinB/YfiT-like putative metalloenzymes"/>
    <property type="match status" value="1"/>
</dbReference>
<dbReference type="GO" id="GO:0046872">
    <property type="term" value="F:metal ion binding"/>
    <property type="evidence" value="ECO:0007669"/>
    <property type="project" value="InterPro"/>
</dbReference>
<dbReference type="InterPro" id="IPR034660">
    <property type="entry name" value="DinB/YfiT-like"/>
</dbReference>
<accession>A0A1H8IF11</accession>
<dbReference type="Gene3D" id="1.20.120.450">
    <property type="entry name" value="dinb family like domain"/>
    <property type="match status" value="1"/>
</dbReference>
<dbReference type="AlphaFoldDB" id="A0A1H8IF11"/>
<evidence type="ECO:0000313" key="3">
    <source>
        <dbReference type="Proteomes" id="UP000181951"/>
    </source>
</evidence>
<dbReference type="STRING" id="310780.SAMN05216267_100844"/>
<proteinExistence type="predicted"/>
<dbReference type="OrthoDB" id="5118203at2"/>